<dbReference type="PANTHER" id="PTHR35861">
    <property type="match status" value="1"/>
</dbReference>
<evidence type="ECO:0000313" key="10">
    <source>
        <dbReference type="EMBL" id="DAD89551.1"/>
    </source>
</evidence>
<name>A0A8S5N5D3_9CAUD</name>
<dbReference type="InterPro" id="IPR035089">
    <property type="entry name" value="Phage_sheath_subtilisin"/>
</dbReference>
<dbReference type="PANTHER" id="PTHR35861:SF1">
    <property type="entry name" value="PHAGE TAIL SHEATH PROTEIN"/>
    <property type="match status" value="1"/>
</dbReference>
<dbReference type="GO" id="GO:0098027">
    <property type="term" value="C:virus tail, sheath"/>
    <property type="evidence" value="ECO:0007669"/>
    <property type="project" value="UniProtKB-KW"/>
</dbReference>
<evidence type="ECO:0000259" key="8">
    <source>
        <dbReference type="Pfam" id="PF04984"/>
    </source>
</evidence>
<dbReference type="InterPro" id="IPR052042">
    <property type="entry name" value="Tail_sheath_structural"/>
</dbReference>
<keyword evidence="7" id="KW-1160">Virus entry into host cell</keyword>
<keyword evidence="3" id="KW-1227">Viral tail protein</keyword>
<evidence type="ECO:0000256" key="4">
    <source>
        <dbReference type="ARBA" id="ARBA00022766"/>
    </source>
</evidence>
<dbReference type="Pfam" id="PF04984">
    <property type="entry name" value="Phage_sheath_1"/>
    <property type="match status" value="1"/>
</dbReference>
<keyword evidence="6" id="KW-1171">Viral genome ejection through host cell envelope</keyword>
<proteinExistence type="inferred from homology"/>
<protein>
    <submittedName>
        <fullName evidence="10">Tail sheath protein</fullName>
    </submittedName>
</protein>
<evidence type="ECO:0000259" key="9">
    <source>
        <dbReference type="Pfam" id="PF17482"/>
    </source>
</evidence>
<sequence length="608" mass="68787">MGEYKTPGVYIKEKNAFGNSVVEAATAIPAFIGYTEKALNGNDDLTNVPWKISSMTEFIQYFGGAPKLEFDVDIVKYHPEAKKDGQDIKPTGAILKPSSPLFQFDLETTEKEELVYDSNNSKKTYQVNYAFCINGDRTYTLYYNMLLFFANGGSTCYIVSVGNYKKKPEVLKKDFEGAFSKLRQEQEITLVVIPEAVCLSDTEFKDVQRQMLSHCGYDMKNRFALLDIYPKTDENMRIDTQVNVFWENIGSNFLSYGAAYFPWLNTSILGDRDLDGDMFTWDDESYIYWNKFSRIDPGFSNVINTYYSDEFELKPAGEITVKNHLFEFGGIKEGDDIKLLEGEKEKVIGKIEKVEEIKKIVKDAEGEEKEEIVAKKLRVIWKPSFIKIKDKQSFHLALFNASSVYKQSIKGLLKSLNLLPPSAAMAGIYAMVDSSRGVWKAPANVTLNYVNSPAEDIDDEQQAGLNAPMNGKAINVIRTFRGEGVKVWGARTLDGNSLDWRYINVRRTLLFLEESVKNAARAYVFEPNDAGTWMNMKCMIENFLRSVWKRGGLAGATSEDAFEVHVGLGDTMTGEDILEGIMRITVLVAVTHPAEFIEITFQQQMQKS</sequence>
<keyword evidence="4" id="KW-1242">Viral contractile tail ejection system</keyword>
<organism evidence="10">
    <name type="scientific">Myoviridae sp. ctU4n16</name>
    <dbReference type="NCBI Taxonomy" id="2826658"/>
    <lineage>
        <taxon>Viruses</taxon>
        <taxon>Duplodnaviria</taxon>
        <taxon>Heunggongvirae</taxon>
        <taxon>Uroviricota</taxon>
        <taxon>Caudoviricetes</taxon>
    </lineage>
</organism>
<dbReference type="GO" id="GO:0099000">
    <property type="term" value="P:symbiont genome ejection through host cell envelope, contractile tail mechanism"/>
    <property type="evidence" value="ECO:0007669"/>
    <property type="project" value="UniProtKB-KW"/>
</dbReference>
<dbReference type="InterPro" id="IPR020287">
    <property type="entry name" value="Tail_sheath_C"/>
</dbReference>
<comment type="similarity">
    <text evidence="1">Belongs to the myoviridae tail sheath protein family.</text>
</comment>
<evidence type="ECO:0000256" key="6">
    <source>
        <dbReference type="ARBA" id="ARBA00023009"/>
    </source>
</evidence>
<reference evidence="10" key="1">
    <citation type="journal article" date="2021" name="Proc. Natl. Acad. Sci. U.S.A.">
        <title>A Catalog of Tens of Thousands of Viruses from Human Metagenomes Reveals Hidden Associations with Chronic Diseases.</title>
        <authorList>
            <person name="Tisza M.J."/>
            <person name="Buck C.B."/>
        </authorList>
    </citation>
    <scope>NUCLEOTIDE SEQUENCE</scope>
    <source>
        <strain evidence="10">CtU4n16</strain>
    </source>
</reference>
<evidence type="ECO:0000256" key="7">
    <source>
        <dbReference type="ARBA" id="ARBA00023296"/>
    </source>
</evidence>
<evidence type="ECO:0000256" key="3">
    <source>
        <dbReference type="ARBA" id="ARBA00022732"/>
    </source>
</evidence>
<dbReference type="Pfam" id="PF17482">
    <property type="entry name" value="Phage_sheath_1C"/>
    <property type="match status" value="1"/>
</dbReference>
<keyword evidence="2" id="KW-1162">Viral penetration into host cytoplasm</keyword>
<dbReference type="Gene3D" id="3.40.50.11780">
    <property type="match status" value="1"/>
</dbReference>
<dbReference type="EMBL" id="BK015063">
    <property type="protein sequence ID" value="DAD89551.1"/>
    <property type="molecule type" value="Genomic_DNA"/>
</dbReference>
<accession>A0A8S5N5D3</accession>
<feature type="domain" description="Tail sheath protein subtilisin-like" evidence="8">
    <location>
        <begin position="408"/>
        <end position="493"/>
    </location>
</feature>
<keyword evidence="5" id="KW-0946">Virion</keyword>
<keyword evidence="5" id="KW-1229">Viral tail sheath protein</keyword>
<evidence type="ECO:0000256" key="1">
    <source>
        <dbReference type="ARBA" id="ARBA00008005"/>
    </source>
</evidence>
<feature type="domain" description="Tail sheath protein C-terminal" evidence="9">
    <location>
        <begin position="499"/>
        <end position="603"/>
    </location>
</feature>
<evidence type="ECO:0000256" key="2">
    <source>
        <dbReference type="ARBA" id="ARBA00022595"/>
    </source>
</evidence>
<evidence type="ECO:0000256" key="5">
    <source>
        <dbReference type="ARBA" id="ARBA00023003"/>
    </source>
</evidence>